<dbReference type="RefSeq" id="WP_217808391.1">
    <property type="nucleotide sequence ID" value="NZ_FWFV01000014.1"/>
</dbReference>
<gene>
    <name evidence="2" type="ORF">PAM7066_03444</name>
</gene>
<accession>A0A1Y5TNQ6</accession>
<feature type="transmembrane region" description="Helical" evidence="1">
    <location>
        <begin position="97"/>
        <end position="115"/>
    </location>
</feature>
<proteinExistence type="predicted"/>
<keyword evidence="1" id="KW-1133">Transmembrane helix</keyword>
<keyword evidence="3" id="KW-1185">Reference proteome</keyword>
<dbReference type="AlphaFoldDB" id="A0A1Y5TNQ6"/>
<evidence type="ECO:0000313" key="2">
    <source>
        <dbReference type="EMBL" id="SLN68275.1"/>
    </source>
</evidence>
<keyword evidence="1" id="KW-0812">Transmembrane</keyword>
<feature type="transmembrane region" description="Helical" evidence="1">
    <location>
        <begin position="29"/>
        <end position="50"/>
    </location>
</feature>
<keyword evidence="1" id="KW-0472">Membrane</keyword>
<sequence>MRLAAVKKEMKGHPATHGMIKTLRLACPLIGFGAELLVLGEPIWLLAIAFEQVWRRMMLSSFLMGLIGGQRAMTPLAAVAVAAATNRLRSDNGAPHFLSHPLITAGAVAFAIAEMAGDKQKTAPDRIVPIGITARVITSAIAGASLATRRQRWLGAAVGGATAGIASYPGWRTRVRAMEYAGQTSTGFLEDAAVLAGATAIIKEHSSREPR</sequence>
<feature type="transmembrane region" description="Helical" evidence="1">
    <location>
        <begin position="62"/>
        <end position="85"/>
    </location>
</feature>
<name>A0A1Y5TNQ6_9RHOB</name>
<reference evidence="2 3" key="1">
    <citation type="submission" date="2017-03" db="EMBL/GenBank/DDBJ databases">
        <authorList>
            <person name="Afonso C.L."/>
            <person name="Miller P.J."/>
            <person name="Scott M.A."/>
            <person name="Spackman E."/>
            <person name="Goraichik I."/>
            <person name="Dimitrov K.M."/>
            <person name="Suarez D.L."/>
            <person name="Swayne D.E."/>
        </authorList>
    </citation>
    <scope>NUCLEOTIDE SEQUENCE [LARGE SCALE GENOMIC DNA]</scope>
    <source>
        <strain evidence="2 3">CECT 7066</strain>
    </source>
</reference>
<dbReference type="Proteomes" id="UP000193870">
    <property type="component" value="Unassembled WGS sequence"/>
</dbReference>
<dbReference type="EMBL" id="FWFV01000014">
    <property type="protein sequence ID" value="SLN68275.1"/>
    <property type="molecule type" value="Genomic_DNA"/>
</dbReference>
<evidence type="ECO:0000256" key="1">
    <source>
        <dbReference type="SAM" id="Phobius"/>
    </source>
</evidence>
<feature type="transmembrane region" description="Helical" evidence="1">
    <location>
        <begin position="127"/>
        <end position="147"/>
    </location>
</feature>
<evidence type="ECO:0000313" key="3">
    <source>
        <dbReference type="Proteomes" id="UP000193870"/>
    </source>
</evidence>
<organism evidence="2 3">
    <name type="scientific">Palleronia marisminoris</name>
    <dbReference type="NCBI Taxonomy" id="315423"/>
    <lineage>
        <taxon>Bacteria</taxon>
        <taxon>Pseudomonadati</taxon>
        <taxon>Pseudomonadota</taxon>
        <taxon>Alphaproteobacteria</taxon>
        <taxon>Rhodobacterales</taxon>
        <taxon>Roseobacteraceae</taxon>
        <taxon>Palleronia</taxon>
    </lineage>
</organism>
<protein>
    <submittedName>
        <fullName evidence="2">Uncharacterized protein</fullName>
    </submittedName>
</protein>